<evidence type="ECO:0000313" key="2">
    <source>
        <dbReference type="EMBL" id="GAA4205086.1"/>
    </source>
</evidence>
<comment type="caution">
    <text evidence="2">The sequence shown here is derived from an EMBL/GenBank/DDBJ whole genome shotgun (WGS) entry which is preliminary data.</text>
</comment>
<proteinExistence type="predicted"/>
<evidence type="ECO:0000256" key="1">
    <source>
        <dbReference type="SAM" id="MobiDB-lite"/>
    </source>
</evidence>
<feature type="region of interest" description="Disordered" evidence="1">
    <location>
        <begin position="1"/>
        <end position="39"/>
    </location>
</feature>
<gene>
    <name evidence="2" type="ORF">GCM10022252_65080</name>
</gene>
<evidence type="ECO:0000313" key="3">
    <source>
        <dbReference type="Proteomes" id="UP001501251"/>
    </source>
</evidence>
<sequence>MIGDCNGHHRHKSAPYRPDPLDRAGRKRLRNGAETATPVREAALTDHAATLKCLLSGLAPEDAATLARILRTMLDAVA</sequence>
<dbReference type="Proteomes" id="UP001501251">
    <property type="component" value="Unassembled WGS sequence"/>
</dbReference>
<protein>
    <recommendedName>
        <fullName evidence="4">MarR family transcriptional regulator</fullName>
    </recommendedName>
</protein>
<organism evidence="2 3">
    <name type="scientific">Streptosporangium oxazolinicum</name>
    <dbReference type="NCBI Taxonomy" id="909287"/>
    <lineage>
        <taxon>Bacteria</taxon>
        <taxon>Bacillati</taxon>
        <taxon>Actinomycetota</taxon>
        <taxon>Actinomycetes</taxon>
        <taxon>Streptosporangiales</taxon>
        <taxon>Streptosporangiaceae</taxon>
        <taxon>Streptosporangium</taxon>
    </lineage>
</organism>
<keyword evidence="3" id="KW-1185">Reference proteome</keyword>
<name>A0ABP8BFZ9_9ACTN</name>
<evidence type="ECO:0008006" key="4">
    <source>
        <dbReference type="Google" id="ProtNLM"/>
    </source>
</evidence>
<reference evidence="3" key="1">
    <citation type="journal article" date="2019" name="Int. J. Syst. Evol. Microbiol.">
        <title>The Global Catalogue of Microorganisms (GCM) 10K type strain sequencing project: providing services to taxonomists for standard genome sequencing and annotation.</title>
        <authorList>
            <consortium name="The Broad Institute Genomics Platform"/>
            <consortium name="The Broad Institute Genome Sequencing Center for Infectious Disease"/>
            <person name="Wu L."/>
            <person name="Ma J."/>
        </authorList>
    </citation>
    <scope>NUCLEOTIDE SEQUENCE [LARGE SCALE GENOMIC DNA]</scope>
    <source>
        <strain evidence="3">JCM 17388</strain>
    </source>
</reference>
<accession>A0ABP8BFZ9</accession>
<dbReference type="EMBL" id="BAABAQ010000014">
    <property type="protein sequence ID" value="GAA4205086.1"/>
    <property type="molecule type" value="Genomic_DNA"/>
</dbReference>